<dbReference type="Gene3D" id="3.40.50.720">
    <property type="entry name" value="NAD(P)-binding Rossmann-like Domain"/>
    <property type="match status" value="2"/>
</dbReference>
<keyword evidence="2 4" id="KW-0560">Oxidoreductase</keyword>
<keyword evidence="8" id="KW-1185">Reference proteome</keyword>
<name>A0A395JN44_9GAMM</name>
<comment type="caution">
    <text evidence="7">The sequence shown here is derived from an EMBL/GenBank/DDBJ whole genome shotgun (WGS) entry which is preliminary data.</text>
</comment>
<dbReference type="RefSeq" id="WP_113955175.1">
    <property type="nucleotide sequence ID" value="NZ_QNRT01000004.1"/>
</dbReference>
<dbReference type="Pfam" id="PF02826">
    <property type="entry name" value="2-Hacid_dh_C"/>
    <property type="match status" value="1"/>
</dbReference>
<dbReference type="InterPro" id="IPR036291">
    <property type="entry name" value="NAD(P)-bd_dom_sf"/>
</dbReference>
<accession>A0A395JN44</accession>
<dbReference type="SUPFAM" id="SSF51735">
    <property type="entry name" value="NAD(P)-binding Rossmann-fold domains"/>
    <property type="match status" value="1"/>
</dbReference>
<evidence type="ECO:0000259" key="6">
    <source>
        <dbReference type="Pfam" id="PF02826"/>
    </source>
</evidence>
<dbReference type="EMBL" id="QNRT01000004">
    <property type="protein sequence ID" value="RBP49314.1"/>
    <property type="molecule type" value="Genomic_DNA"/>
</dbReference>
<keyword evidence="3" id="KW-0520">NAD</keyword>
<dbReference type="Proteomes" id="UP000253083">
    <property type="component" value="Unassembled WGS sequence"/>
</dbReference>
<protein>
    <submittedName>
        <fullName evidence="7">Glycerate dehydrogenase</fullName>
    </submittedName>
</protein>
<dbReference type="InterPro" id="IPR006139">
    <property type="entry name" value="D-isomer_2_OHA_DH_cat_dom"/>
</dbReference>
<evidence type="ECO:0000256" key="2">
    <source>
        <dbReference type="ARBA" id="ARBA00023002"/>
    </source>
</evidence>
<evidence type="ECO:0000313" key="8">
    <source>
        <dbReference type="Proteomes" id="UP000253083"/>
    </source>
</evidence>
<dbReference type="SUPFAM" id="SSF52283">
    <property type="entry name" value="Formate/glycerate dehydrogenase catalytic domain-like"/>
    <property type="match status" value="1"/>
</dbReference>
<feature type="domain" description="D-isomer specific 2-hydroxyacid dehydrogenase catalytic" evidence="5">
    <location>
        <begin position="39"/>
        <end position="320"/>
    </location>
</feature>
<organism evidence="7 8">
    <name type="scientific">Arenicella xantha</name>
    <dbReference type="NCBI Taxonomy" id="644221"/>
    <lineage>
        <taxon>Bacteria</taxon>
        <taxon>Pseudomonadati</taxon>
        <taxon>Pseudomonadota</taxon>
        <taxon>Gammaproteobacteria</taxon>
        <taxon>Arenicellales</taxon>
        <taxon>Arenicellaceae</taxon>
        <taxon>Arenicella</taxon>
    </lineage>
</organism>
<proteinExistence type="inferred from homology"/>
<dbReference type="PROSITE" id="PS00671">
    <property type="entry name" value="D_2_HYDROXYACID_DH_3"/>
    <property type="match status" value="1"/>
</dbReference>
<dbReference type="AlphaFoldDB" id="A0A395JN44"/>
<dbReference type="PANTHER" id="PTHR43761">
    <property type="entry name" value="D-ISOMER SPECIFIC 2-HYDROXYACID DEHYDROGENASE FAMILY PROTEIN (AFU_ORTHOLOGUE AFUA_1G13630)"/>
    <property type="match status" value="1"/>
</dbReference>
<dbReference type="GO" id="GO:0051287">
    <property type="term" value="F:NAD binding"/>
    <property type="evidence" value="ECO:0007669"/>
    <property type="project" value="InterPro"/>
</dbReference>
<evidence type="ECO:0000313" key="7">
    <source>
        <dbReference type="EMBL" id="RBP49314.1"/>
    </source>
</evidence>
<sequence>MQTSNQLPRIVFLDQNGLPERIRIAPPPQPHEWLNYPSTKPEQILERCTGATIVLTNKVPISKAILTACPTIRHIAVTATGYNIIDIDGARSLGVSVSHVPSYAATTVSEHVIASALMLRRQLIRYRQRVIEGAWQRSSAFCVFDRPILDLKGARLGIIGMGEIGQATAQLGQALGMRVAYHSRSEHAVPYDKAEDLNSLLSSSDVLSIHCSLNDATHNLIGSKELALMPAGAILINTARGGIVNEQATLEALQQNHLGGIAFDVLVEEPPRDTSPLLSLAKHDNVIITPHTAWASEQAMQQLANTVSSNVTAFLANQALNLVS</sequence>
<evidence type="ECO:0000256" key="4">
    <source>
        <dbReference type="RuleBase" id="RU003719"/>
    </source>
</evidence>
<dbReference type="InParanoid" id="A0A395JN44"/>
<comment type="similarity">
    <text evidence="1 4">Belongs to the D-isomer specific 2-hydroxyacid dehydrogenase family.</text>
</comment>
<reference evidence="7 8" key="1">
    <citation type="submission" date="2018-06" db="EMBL/GenBank/DDBJ databases">
        <title>Genomic Encyclopedia of Type Strains, Phase IV (KMG-IV): sequencing the most valuable type-strain genomes for metagenomic binning, comparative biology and taxonomic classification.</title>
        <authorList>
            <person name="Goeker M."/>
        </authorList>
    </citation>
    <scope>NUCLEOTIDE SEQUENCE [LARGE SCALE GENOMIC DNA]</scope>
    <source>
        <strain evidence="7 8">DSM 24032</strain>
    </source>
</reference>
<gene>
    <name evidence="7" type="ORF">DFR28_104243</name>
</gene>
<dbReference type="Pfam" id="PF00389">
    <property type="entry name" value="2-Hacid_dh"/>
    <property type="match status" value="1"/>
</dbReference>
<dbReference type="PANTHER" id="PTHR43761:SF1">
    <property type="entry name" value="D-ISOMER SPECIFIC 2-HYDROXYACID DEHYDROGENASE CATALYTIC DOMAIN-CONTAINING PROTEIN-RELATED"/>
    <property type="match status" value="1"/>
</dbReference>
<dbReference type="GO" id="GO:0016616">
    <property type="term" value="F:oxidoreductase activity, acting on the CH-OH group of donors, NAD or NADP as acceptor"/>
    <property type="evidence" value="ECO:0007669"/>
    <property type="project" value="InterPro"/>
</dbReference>
<evidence type="ECO:0000256" key="1">
    <source>
        <dbReference type="ARBA" id="ARBA00005854"/>
    </source>
</evidence>
<dbReference type="InterPro" id="IPR050418">
    <property type="entry name" value="D-iso_2-hydroxyacid_DH_PdxB"/>
</dbReference>
<dbReference type="InterPro" id="IPR006140">
    <property type="entry name" value="D-isomer_DH_NAD-bd"/>
</dbReference>
<feature type="domain" description="D-isomer specific 2-hydroxyacid dehydrogenase NAD-binding" evidence="6">
    <location>
        <begin position="114"/>
        <end position="293"/>
    </location>
</feature>
<dbReference type="OrthoDB" id="9805416at2"/>
<evidence type="ECO:0000256" key="3">
    <source>
        <dbReference type="ARBA" id="ARBA00023027"/>
    </source>
</evidence>
<dbReference type="InterPro" id="IPR029753">
    <property type="entry name" value="D-isomer_DH_CS"/>
</dbReference>
<evidence type="ECO:0000259" key="5">
    <source>
        <dbReference type="Pfam" id="PF00389"/>
    </source>
</evidence>